<keyword evidence="2" id="KW-0812">Transmembrane</keyword>
<keyword evidence="2" id="KW-0472">Membrane</keyword>
<feature type="region of interest" description="Disordered" evidence="1">
    <location>
        <begin position="1"/>
        <end position="104"/>
    </location>
</feature>
<dbReference type="Proteomes" id="UP000694844">
    <property type="component" value="Chromosome 8"/>
</dbReference>
<feature type="compositionally biased region" description="Polar residues" evidence="1">
    <location>
        <begin position="29"/>
        <end position="40"/>
    </location>
</feature>
<feature type="transmembrane region" description="Helical" evidence="2">
    <location>
        <begin position="949"/>
        <end position="968"/>
    </location>
</feature>
<keyword evidence="2" id="KW-1133">Transmembrane helix</keyword>
<accession>A0A8B8B3P2</accession>
<protein>
    <submittedName>
        <fullName evidence="4">Uncharacterized protein LOC111107244</fullName>
    </submittedName>
</protein>
<evidence type="ECO:0000313" key="3">
    <source>
        <dbReference type="Proteomes" id="UP000694844"/>
    </source>
</evidence>
<evidence type="ECO:0000256" key="1">
    <source>
        <dbReference type="SAM" id="MobiDB-lite"/>
    </source>
</evidence>
<dbReference type="InterPro" id="IPR022048">
    <property type="entry name" value="Envelope_fusion-like"/>
</dbReference>
<feature type="compositionally biased region" description="Low complexity" evidence="1">
    <location>
        <begin position="58"/>
        <end position="70"/>
    </location>
</feature>
<dbReference type="OrthoDB" id="6078430at2759"/>
<dbReference type="RefSeq" id="XP_022298042.1">
    <property type="nucleotide sequence ID" value="XM_022442334.1"/>
</dbReference>
<dbReference type="GeneID" id="111107244"/>
<proteinExistence type="predicted"/>
<keyword evidence="3" id="KW-1185">Reference proteome</keyword>
<name>A0A8B8B3P2_CRAVI</name>
<dbReference type="AlphaFoldDB" id="A0A8B8B3P2"/>
<organism evidence="3 4">
    <name type="scientific">Crassostrea virginica</name>
    <name type="common">Eastern oyster</name>
    <dbReference type="NCBI Taxonomy" id="6565"/>
    <lineage>
        <taxon>Eukaryota</taxon>
        <taxon>Metazoa</taxon>
        <taxon>Spiralia</taxon>
        <taxon>Lophotrochozoa</taxon>
        <taxon>Mollusca</taxon>
        <taxon>Bivalvia</taxon>
        <taxon>Autobranchia</taxon>
        <taxon>Pteriomorphia</taxon>
        <taxon>Ostreida</taxon>
        <taxon>Ostreoidea</taxon>
        <taxon>Ostreidae</taxon>
        <taxon>Crassostrea</taxon>
    </lineage>
</organism>
<feature type="region of interest" description="Disordered" evidence="1">
    <location>
        <begin position="328"/>
        <end position="354"/>
    </location>
</feature>
<gene>
    <name evidence="4" type="primary">LOC111107244</name>
</gene>
<reference evidence="4" key="1">
    <citation type="submission" date="2025-08" db="UniProtKB">
        <authorList>
            <consortium name="RefSeq"/>
        </authorList>
    </citation>
    <scope>IDENTIFICATION</scope>
    <source>
        <tissue evidence="4">Whole sample</tissue>
    </source>
</reference>
<evidence type="ECO:0000256" key="2">
    <source>
        <dbReference type="SAM" id="Phobius"/>
    </source>
</evidence>
<sequence>MNKKTENRPLNYSVWLRSQGPEERHQDTETNASNDSSNTLYPLESTEPERTESNLPGSSTETEQNNTSTHTDTENQTSETTSLTEQNNSQPPTEPSTTDTIVTPPLILRTVSTPTYIEPIMSTGFTLPKFSGNESPVIWISKLEAWQNFCSHQDNKVLAMIPCALEGSASTWFESLQPPCRSLAAFKTLLKERFQPIAYGMPLMGIQQNIDETTDTYIERAERTGLGHTIHEQYKVQATASGLLPMLRGKVLAREPKTFQQLRKAVSLVKMELSGDSSAANRTSDIQNLCAMFTSQMAELQKTISAQVNAIGTHQQPDRFQRNFRPHDQREHYQQQSRPQRERHQQSERRMQNECPGCGGSGMKQLLFLVVFMCLCVLGMATEKQHIQRINYGIIFEQTSNIYLGQENWIHTFQIQLPKKLHLSGELYCNMPQCKTAGHIIKSLNSLRTQLMASVNTTVRHIHQMIPSTEEQALNTYVGSSQSKRRHKRGLFDFVGQISKSLFGTATSADINTLKRHMQVLNNNNVKLAQAMALQDKHLSSFITTVDDRFNNVMNAVQKNHEDTVALTDLAHRSMDALEHEFLLLSQMILKQVNVSAQLEKELEHIKLGIHDLVKGKLSPFLMSPHNLKSCLHQIQAILDTKYSKFSIIHKDPLYYYSNGDFLYTRTHSHLYITLKIPISSFAQPILSFNIYSFPVPVNSTEGHATQLLNLPDYFLHTSDNQQFTTLSTAKISQCSGTTTLFCKFNVAFKASASPTCLSAIFFNQKDLVNTLCDFRFIENSLTPSIVELSPSHTLIYKTSMLALDCPNGQTIRKGCAFCIMTIPCRCSVTSDNLYLPPRLGECNNNTNDITMLHPVNLALLQEFFNEDTHSTIFGDTIFDEFVNLQIPSFHIFNHSFSQYLANDNKQHLSLKRIAKAMKKEGTVFQTLAESMIAGKVDFALDQWPDTSGIIAIIATSLAFFGFIFSLWSCYKIRTLLLPGLLLHQAHHATALLTSKPTLSFIYDPASVNPTPKTIEEHIYTSFTTPWPYVTLSVLTTIVIFACLTNLWQKFLRTHKTTLHLEITSGPACELVNLITLPLCPHNWNIQTPQDVSSINITRSYFFFHYLEIKCTPFNITNTHTNRSVSVSTTKLLSTLQARRIRNILRHPHTAYFLLSHHQYFQILT</sequence>
<feature type="compositionally biased region" description="Polar residues" evidence="1">
    <location>
        <begin position="74"/>
        <end position="101"/>
    </location>
</feature>
<dbReference type="Pfam" id="PF12259">
    <property type="entry name" value="Baculo_F"/>
    <property type="match status" value="1"/>
</dbReference>
<evidence type="ECO:0000313" key="4">
    <source>
        <dbReference type="RefSeq" id="XP_022298042.1"/>
    </source>
</evidence>
<feature type="compositionally biased region" description="Basic and acidic residues" evidence="1">
    <location>
        <begin position="328"/>
        <end position="352"/>
    </location>
</feature>
<dbReference type="KEGG" id="cvn:111107244"/>
<feature type="transmembrane region" description="Helical" evidence="2">
    <location>
        <begin position="1027"/>
        <end position="1048"/>
    </location>
</feature>